<keyword evidence="1" id="KW-0732">Signal</keyword>
<proteinExistence type="predicted"/>
<evidence type="ECO:0000313" key="4">
    <source>
        <dbReference type="Proteomes" id="UP000653454"/>
    </source>
</evidence>
<dbReference type="SUPFAM" id="SSF48726">
    <property type="entry name" value="Immunoglobulin"/>
    <property type="match status" value="2"/>
</dbReference>
<feature type="domain" description="Ig-like" evidence="2">
    <location>
        <begin position="128"/>
        <end position="214"/>
    </location>
</feature>
<dbReference type="InterPro" id="IPR007110">
    <property type="entry name" value="Ig-like_dom"/>
</dbReference>
<dbReference type="GO" id="GO:0032589">
    <property type="term" value="C:neuron projection membrane"/>
    <property type="evidence" value="ECO:0007669"/>
    <property type="project" value="TreeGrafter"/>
</dbReference>
<dbReference type="FunFam" id="2.60.40.10:FF:000129">
    <property type="entry name" value="CLUMA_CG018772, isoform A"/>
    <property type="match status" value="1"/>
</dbReference>
<reference evidence="3" key="1">
    <citation type="submission" date="2020-11" db="EMBL/GenBank/DDBJ databases">
        <authorList>
            <person name="Whiteford S."/>
        </authorList>
    </citation>
    <scope>NUCLEOTIDE SEQUENCE</scope>
</reference>
<feature type="signal peptide" evidence="1">
    <location>
        <begin position="1"/>
        <end position="19"/>
    </location>
</feature>
<dbReference type="PROSITE" id="PS50835">
    <property type="entry name" value="IG_LIKE"/>
    <property type="match status" value="2"/>
</dbReference>
<organism evidence="3 4">
    <name type="scientific">Plutella xylostella</name>
    <name type="common">Diamondback moth</name>
    <name type="synonym">Plutella maculipennis</name>
    <dbReference type="NCBI Taxonomy" id="51655"/>
    <lineage>
        <taxon>Eukaryota</taxon>
        <taxon>Metazoa</taxon>
        <taxon>Ecdysozoa</taxon>
        <taxon>Arthropoda</taxon>
        <taxon>Hexapoda</taxon>
        <taxon>Insecta</taxon>
        <taxon>Pterygota</taxon>
        <taxon>Neoptera</taxon>
        <taxon>Endopterygota</taxon>
        <taxon>Lepidoptera</taxon>
        <taxon>Glossata</taxon>
        <taxon>Ditrysia</taxon>
        <taxon>Yponomeutoidea</taxon>
        <taxon>Plutellidae</taxon>
        <taxon>Plutella</taxon>
    </lineage>
</organism>
<dbReference type="GO" id="GO:0050808">
    <property type="term" value="P:synapse organization"/>
    <property type="evidence" value="ECO:0007669"/>
    <property type="project" value="TreeGrafter"/>
</dbReference>
<feature type="chain" id="PRO_5035867769" evidence="1">
    <location>
        <begin position="20"/>
        <end position="369"/>
    </location>
</feature>
<feature type="domain" description="Ig-like" evidence="2">
    <location>
        <begin position="231"/>
        <end position="336"/>
    </location>
</feature>
<gene>
    <name evidence="3" type="ORF">PLXY2_LOCUS8921</name>
</gene>
<dbReference type="EMBL" id="CAJHNJ030000034">
    <property type="protein sequence ID" value="CAG9127521.1"/>
    <property type="molecule type" value="Genomic_DNA"/>
</dbReference>
<dbReference type="InterPro" id="IPR013783">
    <property type="entry name" value="Ig-like_fold"/>
</dbReference>
<dbReference type="PANTHER" id="PTHR23279:SF13">
    <property type="entry name" value="DEFECTIVE PROBOSCIS EXTENSION RESPONSE 21"/>
    <property type="match status" value="1"/>
</dbReference>
<dbReference type="InterPro" id="IPR003598">
    <property type="entry name" value="Ig_sub2"/>
</dbReference>
<dbReference type="Proteomes" id="UP000653454">
    <property type="component" value="Unassembled WGS sequence"/>
</dbReference>
<comment type="caution">
    <text evidence="3">The sequence shown here is derived from an EMBL/GenBank/DDBJ whole genome shotgun (WGS) entry which is preliminary data.</text>
</comment>
<evidence type="ECO:0000313" key="3">
    <source>
        <dbReference type="EMBL" id="CAG9127521.1"/>
    </source>
</evidence>
<dbReference type="InterPro" id="IPR036179">
    <property type="entry name" value="Ig-like_dom_sf"/>
</dbReference>
<dbReference type="InterPro" id="IPR003599">
    <property type="entry name" value="Ig_sub"/>
</dbReference>
<protein>
    <submittedName>
        <fullName evidence="3">(diamondback moth) hypothetical protein</fullName>
    </submittedName>
</protein>
<dbReference type="PANTHER" id="PTHR23279">
    <property type="entry name" value="DEFECTIVE PROBOSCIS EXTENSION RESPONSE DPR -RELATED"/>
    <property type="match status" value="1"/>
</dbReference>
<dbReference type="SMART" id="SM00408">
    <property type="entry name" value="IGc2"/>
    <property type="match status" value="2"/>
</dbReference>
<evidence type="ECO:0000256" key="1">
    <source>
        <dbReference type="SAM" id="SignalP"/>
    </source>
</evidence>
<keyword evidence="4" id="KW-1185">Reference proteome</keyword>
<dbReference type="AlphaFoldDB" id="A0A8S4FJI4"/>
<name>A0A8S4FJI4_PLUXY</name>
<dbReference type="InterPro" id="IPR037448">
    <property type="entry name" value="Zig-8"/>
</dbReference>
<dbReference type="CDD" id="cd00099">
    <property type="entry name" value="IgV"/>
    <property type="match status" value="1"/>
</dbReference>
<dbReference type="Pfam" id="PF13927">
    <property type="entry name" value="Ig_3"/>
    <property type="match status" value="1"/>
</dbReference>
<dbReference type="Pfam" id="PF07686">
    <property type="entry name" value="V-set"/>
    <property type="match status" value="1"/>
</dbReference>
<dbReference type="SMART" id="SM00409">
    <property type="entry name" value="IG"/>
    <property type="match status" value="2"/>
</dbReference>
<dbReference type="InterPro" id="IPR013106">
    <property type="entry name" value="Ig_V-set"/>
</dbReference>
<accession>A0A8S4FJI4</accession>
<sequence length="369" mass="40602">MALLLTLGALALMSRTADWMQGLCGARAAGGTDNTNAVGTDGVPELDYADVELGLHQRGPFFDVAYSKNVTALVGKTAQLNCRVHELGNRTRGPFFDVAYSKNVTALVGKTAQLNCRVHELGNRTRGPFFDVAYSKNVTALVGKTAQLNCRVHELGNRTVSWIRHRDIHLLTSGRMTYTSDQRFVSVHNPHTEDWILKIRFPQRRDSGVYECQVGTTPPIGHRMYLSVVEPLTTILGGPELFINQGSTINLTCVVQHSPEPPPAIRWTHNDEVRWTFNEQEINYDSPRGGVSVITEKGETTTSHLLVQRARQPDSGRYTCSPANANPRSVLVHVLSGEHPAAMQHGGQLRIQYPLSAALLSVIVTIMGC</sequence>
<dbReference type="FunFam" id="2.60.40.10:FF:000533">
    <property type="entry name" value="Uncharacterized protein, isoform A"/>
    <property type="match status" value="1"/>
</dbReference>
<evidence type="ECO:0000259" key="2">
    <source>
        <dbReference type="PROSITE" id="PS50835"/>
    </source>
</evidence>
<dbReference type="Gene3D" id="2.60.40.10">
    <property type="entry name" value="Immunoglobulins"/>
    <property type="match status" value="2"/>
</dbReference>